<protein>
    <submittedName>
        <fullName evidence="1">Uncharacterized protein</fullName>
    </submittedName>
</protein>
<feature type="non-terminal residue" evidence="1">
    <location>
        <position position="216"/>
    </location>
</feature>
<dbReference type="Proteomes" id="UP000092124">
    <property type="component" value="Unassembled WGS sequence"/>
</dbReference>
<evidence type="ECO:0000313" key="2">
    <source>
        <dbReference type="Proteomes" id="UP000092124"/>
    </source>
</evidence>
<gene>
    <name evidence="1" type="ORF">A6R68_17217</name>
</gene>
<name>A0A1A6HDI4_NEOLE</name>
<reference evidence="1 2" key="1">
    <citation type="submission" date="2016-06" db="EMBL/GenBank/DDBJ databases">
        <title>The Draft Genome Sequence and Annotation of the Desert Woodrat Neotoma lepida.</title>
        <authorList>
            <person name="Campbell M."/>
            <person name="Oakeson K.F."/>
            <person name="Yandell M."/>
            <person name="Halpert J.R."/>
            <person name="Dearing D."/>
        </authorList>
    </citation>
    <scope>NUCLEOTIDE SEQUENCE [LARGE SCALE GENOMIC DNA]</scope>
    <source>
        <strain evidence="1">417</strain>
        <tissue evidence="1">Liver</tissue>
    </source>
</reference>
<feature type="non-terminal residue" evidence="1">
    <location>
        <position position="1"/>
    </location>
</feature>
<proteinExistence type="predicted"/>
<dbReference type="EMBL" id="LZPO01034935">
    <property type="protein sequence ID" value="OBS76331.1"/>
    <property type="molecule type" value="Genomic_DNA"/>
</dbReference>
<sequence length="216" mass="24068">HSTRVDTLNSQDGLLGIESGALSVKLGQGLGKGSEGTNQIHTCAETAKIDLEKSTVKSFLDNWTLSSKRRQVGDQNVAKWEITCQGYKTLKRGLLADEVSWWNRLDRRNDMGLILIAWKQKFARVITFPPTVSLVRMSIGFPETLRKTATPPDCSLPAVQSLCLTTVSLWSGTSHVSNQAPIIHSVNFLLHHCRITLRVTVNQILLGDIRRRNHQS</sequence>
<organism evidence="1 2">
    <name type="scientific">Neotoma lepida</name>
    <name type="common">Desert woodrat</name>
    <dbReference type="NCBI Taxonomy" id="56216"/>
    <lineage>
        <taxon>Eukaryota</taxon>
        <taxon>Metazoa</taxon>
        <taxon>Chordata</taxon>
        <taxon>Craniata</taxon>
        <taxon>Vertebrata</taxon>
        <taxon>Euteleostomi</taxon>
        <taxon>Mammalia</taxon>
        <taxon>Eutheria</taxon>
        <taxon>Euarchontoglires</taxon>
        <taxon>Glires</taxon>
        <taxon>Rodentia</taxon>
        <taxon>Myomorpha</taxon>
        <taxon>Muroidea</taxon>
        <taxon>Cricetidae</taxon>
        <taxon>Neotominae</taxon>
        <taxon>Neotoma</taxon>
    </lineage>
</organism>
<dbReference type="AlphaFoldDB" id="A0A1A6HDI4"/>
<comment type="caution">
    <text evidence="1">The sequence shown here is derived from an EMBL/GenBank/DDBJ whole genome shotgun (WGS) entry which is preliminary data.</text>
</comment>
<accession>A0A1A6HDI4</accession>
<evidence type="ECO:0000313" key="1">
    <source>
        <dbReference type="EMBL" id="OBS76331.1"/>
    </source>
</evidence>
<keyword evidence="2" id="KW-1185">Reference proteome</keyword>